<proteinExistence type="predicted"/>
<dbReference type="InterPro" id="IPR043129">
    <property type="entry name" value="ATPase_NBD"/>
</dbReference>
<protein>
    <recommendedName>
        <fullName evidence="4">Hsp70 family protein</fullName>
    </recommendedName>
</protein>
<dbReference type="AlphaFoldDB" id="A0A2I1FUH7"/>
<feature type="coiled-coil region" evidence="1">
    <location>
        <begin position="7"/>
        <end position="217"/>
    </location>
</feature>
<name>A0A2I1FUH7_9GLOM</name>
<gene>
    <name evidence="2" type="ORF">RhiirA4_536909</name>
</gene>
<dbReference type="EMBL" id="LLXI01000015">
    <property type="protein sequence ID" value="PKY37996.1"/>
    <property type="molecule type" value="Genomic_DNA"/>
</dbReference>
<dbReference type="VEuPathDB" id="FungiDB:FUN_018047"/>
<evidence type="ECO:0000256" key="1">
    <source>
        <dbReference type="SAM" id="Coils"/>
    </source>
</evidence>
<dbReference type="PANTHER" id="PTHR14187">
    <property type="entry name" value="ALPHA KINASE/ELONGATION FACTOR 2 KINASE"/>
    <property type="match status" value="1"/>
</dbReference>
<reference evidence="2 3" key="1">
    <citation type="submission" date="2015-10" db="EMBL/GenBank/DDBJ databases">
        <title>Genome analyses suggest a sexual origin of heterokaryosis in a supposedly ancient asexual fungus.</title>
        <authorList>
            <person name="Ropars J."/>
            <person name="Sedzielewska K."/>
            <person name="Noel J."/>
            <person name="Charron P."/>
            <person name="Farinelli L."/>
            <person name="Marton T."/>
            <person name="Kruger M."/>
            <person name="Pelin A."/>
            <person name="Brachmann A."/>
            <person name="Corradi N."/>
        </authorList>
    </citation>
    <scope>NUCLEOTIDE SEQUENCE [LARGE SCALE GENOMIC DNA]</scope>
    <source>
        <strain evidence="2 3">A4</strain>
    </source>
</reference>
<dbReference type="Proteomes" id="UP000234323">
    <property type="component" value="Unassembled WGS sequence"/>
</dbReference>
<evidence type="ECO:0000313" key="2">
    <source>
        <dbReference type="EMBL" id="PKY37996.1"/>
    </source>
</evidence>
<dbReference type="Gene3D" id="3.90.640.10">
    <property type="entry name" value="Actin, Chain A, domain 4"/>
    <property type="match status" value="1"/>
</dbReference>
<organism evidence="2 3">
    <name type="scientific">Rhizophagus irregularis</name>
    <dbReference type="NCBI Taxonomy" id="588596"/>
    <lineage>
        <taxon>Eukaryota</taxon>
        <taxon>Fungi</taxon>
        <taxon>Fungi incertae sedis</taxon>
        <taxon>Mucoromycota</taxon>
        <taxon>Glomeromycotina</taxon>
        <taxon>Glomeromycetes</taxon>
        <taxon>Glomerales</taxon>
        <taxon>Glomeraceae</taxon>
        <taxon>Rhizophagus</taxon>
    </lineage>
</organism>
<dbReference type="Gene3D" id="3.30.420.40">
    <property type="match status" value="2"/>
</dbReference>
<comment type="caution">
    <text evidence="2">The sequence shown here is derived from an EMBL/GenBank/DDBJ whole genome shotgun (WGS) entry which is preliminary data.</text>
</comment>
<dbReference type="PANTHER" id="PTHR14187:SF5">
    <property type="entry name" value="HEAT SHOCK 70 KDA PROTEIN 12A"/>
    <property type="match status" value="1"/>
</dbReference>
<dbReference type="SUPFAM" id="SSF53067">
    <property type="entry name" value="Actin-like ATPase domain"/>
    <property type="match status" value="2"/>
</dbReference>
<dbReference type="VEuPathDB" id="FungiDB:RhiirA1_510589"/>
<keyword evidence="3" id="KW-1185">Reference proteome</keyword>
<dbReference type="VEuPathDB" id="FungiDB:RhiirFUN_019461"/>
<accession>A0A2I1FUH7</accession>
<evidence type="ECO:0000313" key="3">
    <source>
        <dbReference type="Proteomes" id="UP000234323"/>
    </source>
</evidence>
<evidence type="ECO:0008006" key="4">
    <source>
        <dbReference type="Google" id="ProtNLM"/>
    </source>
</evidence>
<keyword evidence="1" id="KW-0175">Coiled coil</keyword>
<sequence>MNLLEKFDKLNNRLTSLLEENKELKQHYKILQEQHQELKEKLDESDYDKNFQEENEDLKQRILNQEKQKTNLLGENERLNRQCKNLQGENMDLKQRILNQEKQKTNLLGENEMLKWQCKNLQGENMDLKQRILNQEKQKTNLLGENEMLKRQCKNFQGENQNLKQKLNNLQDKFNERDYKNLQEENKELKIRLEERNKQYQQNILNLEKQKNEQLEIFSQNLDKALGKLELGELNEVNGNDIKNLKEKNKSTTFPLIDDDIKDKEYIQPIEDFSGSDLFPFNQIHRNGYPSSENGCSQESFYKNDIRIVVGLDFGTTYSGFSYCHTAKPENIITNSQWPGAMGHLKTNTVLQYDYEYYQVESWGLPALVKKQSRRKDKNRKRPVELFKLHLGNLPDNLKPRLPIEYKKAIVDYLYEIGKVIKGTIKKYWYGIDFFHQVLLVLTVPAEYSEKEIAIMRDCVFKAGLIKERYSKNLRFTTEPEAVAIYCLNDDIHNIDILTIGSNFMVVDCGSGTVDLTTCKLLEDNKLSEITERTGDFCGSKFIDKEFINFLRKKLGSNAVDLLIENNYGQFQCMIQEFFRYVKLPFTGDDLNFSYDLDIEEFPDLIQYVGKENRDIMEENEWVIEIKYEDVKAMFDPVVDRIINLIRSQLDSIRNIQGECSAIFLTGGFSVSKYLQQRIKKEFQNVVKKISVLMCPIAVISRGAVMYGLSSNVISTRILKYTYGIEELKYWMEGDPISRRLQNGRIVRFHCLAKRGTKVETNQKFTTFFTPPFPLQTRVSFKIFITKEYNAKYCDEPGMNFLGKLVVYFPDSGLLDRLLLEFTFGQMEVNVSVENETNGQRYSTTFELEDDY</sequence>